<sequence>MLPTLLVASTAANGWFTTQAGQYLNGIFEKWNEEFKDNASVTGTPWLLFRNRINWHNINDKTRDENARLAAMEKYWTNPVRDLKIGRYTRNGTTYGGDSDCDKGETEACPSDVADEHVTEPAAVAESPVEAQDPIGYFEQEIVSIPCENKTATVYKTSKGVIKFERSFTFWHPCVMISRLASDTNNATGAGPIDDAAKNKAIEIVLEQYPEFQGPAIPETGQMDKCKTPQAGAKDSHARKGSVVRLSPSDPAPAPLSYIKLG</sequence>
<feature type="region of interest" description="Disordered" evidence="1">
    <location>
        <begin position="214"/>
        <end position="262"/>
    </location>
</feature>
<dbReference type="HOGENOM" id="CLU_1062036_0_0_1"/>
<protein>
    <submittedName>
        <fullName evidence="2">Uncharacterized protein</fullName>
    </submittedName>
</protein>
<reference evidence="2 3" key="1">
    <citation type="submission" date="2014-02" db="EMBL/GenBank/DDBJ databases">
        <title>The genome sequence of the entomopathogenic fungus Metarhizium robertsii ARSEF 2575.</title>
        <authorList>
            <person name="Giuliano Garisto Donzelli B."/>
            <person name="Roe B.A."/>
            <person name="Macmil S.L."/>
            <person name="Krasnoff S.B."/>
            <person name="Gibson D.M."/>
        </authorList>
    </citation>
    <scope>NUCLEOTIDE SEQUENCE [LARGE SCALE GENOMIC DNA]</scope>
    <source>
        <strain evidence="2 3">ARSEF 2575</strain>
    </source>
</reference>
<organism evidence="2 3">
    <name type="scientific">Metarhizium robertsii</name>
    <dbReference type="NCBI Taxonomy" id="568076"/>
    <lineage>
        <taxon>Eukaryota</taxon>
        <taxon>Fungi</taxon>
        <taxon>Dikarya</taxon>
        <taxon>Ascomycota</taxon>
        <taxon>Pezizomycotina</taxon>
        <taxon>Sordariomycetes</taxon>
        <taxon>Hypocreomycetidae</taxon>
        <taxon>Hypocreales</taxon>
        <taxon>Clavicipitaceae</taxon>
        <taxon>Metarhizium</taxon>
    </lineage>
</organism>
<accession>A0A0A1UND7</accession>
<dbReference type="Proteomes" id="UP000030151">
    <property type="component" value="Unassembled WGS sequence"/>
</dbReference>
<dbReference type="OrthoDB" id="10307020at2759"/>
<evidence type="ECO:0000313" key="3">
    <source>
        <dbReference type="Proteomes" id="UP000030151"/>
    </source>
</evidence>
<evidence type="ECO:0000256" key="1">
    <source>
        <dbReference type="SAM" id="MobiDB-lite"/>
    </source>
</evidence>
<dbReference type="AlphaFoldDB" id="A0A0A1UND7"/>
<dbReference type="EMBL" id="JELW01000058">
    <property type="protein sequence ID" value="EXU95980.1"/>
    <property type="molecule type" value="Genomic_DNA"/>
</dbReference>
<gene>
    <name evidence="2" type="ORF">X797_010938</name>
</gene>
<proteinExistence type="predicted"/>
<comment type="caution">
    <text evidence="2">The sequence shown here is derived from an EMBL/GenBank/DDBJ whole genome shotgun (WGS) entry which is preliminary data.</text>
</comment>
<evidence type="ECO:0000313" key="2">
    <source>
        <dbReference type="EMBL" id="EXU95980.1"/>
    </source>
</evidence>
<name>A0A0A1UND7_9HYPO</name>